<evidence type="ECO:0000256" key="2">
    <source>
        <dbReference type="ARBA" id="ARBA00022448"/>
    </source>
</evidence>
<dbReference type="InterPro" id="IPR039426">
    <property type="entry name" value="TonB-dep_rcpt-like"/>
</dbReference>
<evidence type="ECO:0000256" key="1">
    <source>
        <dbReference type="ARBA" id="ARBA00004571"/>
    </source>
</evidence>
<name>A0ABT6B792_9GAMM</name>
<accession>A0ABT6B792</accession>
<feature type="domain" description="TonB-dependent transporter Oar-like beta-barrel" evidence="8">
    <location>
        <begin position="250"/>
        <end position="318"/>
    </location>
</feature>
<keyword evidence="2" id="KW-0813">Transport</keyword>
<evidence type="ECO:0000259" key="8">
    <source>
        <dbReference type="Pfam" id="PF25183"/>
    </source>
</evidence>
<sequence>MNSRIRAKLLPLAIASLLAAPAFAQDTSSAISGRVLDASGQPVANADVKLVHEPSGTTKIVQTDAEGRYSAQGLRVGGPFDVVVSKGGQPVVEQDNVFLALGQVTAVNLSAAPAAAATSAQSLEGVSVTATSVNQTFTPDNKGLSTNISRKELETIPTPGRSIQNVVRMDPRVVITDRARGEISAVGQNSRYNNITVDSVSANDPFGLNANGLPTLGTPISQDAIESYQISTANYDVATRRGVGANINAVTKSGTNDFHGSVYYAFQNKDMIGDNEIGKEYAGFDRQFTAGGTLGGPIIKDKLFFFGLVEKSKQIGSGSPYGPSDSGAATPIANLTNAQLQQVRNFATQLGLGDIGSVGGGNSNLEDKRYLGKLDWNITDNHRASFTFSQTKENKPVITGSSTKLVLSSGWYKTAADNKSYALHFYDDWSDIFSTDTTVSYAKFHQDRSPYTGVDMPDITVYPTTFANGGGVEFGTEYSSQANVLDVKSWNAAWAGSLYLGDHTLKGGFDYEKDTYYNLFLQGAFGSYTFEELPAGVGANNGLANFANGRYWKYSYNRPANGLGLNDVAAAYSLQQWGVFLQDTWQATPNLSVQYGFRVDIPLMSDKPLYNARYAAAYGQTNQYTLDGHRVVQPRLSFNYMFDTEHMTQLRGGAGLFVTNQPAVWLGNIFSNSGVTQTQFTCGPTNGGSGSCTGANIPAFSANPARQNDGVVGSGQQTVNVITKDWNIPTAWKLSLGFDKELPWWGLVASVDYEHIDQRDAIYFKNLNLGTPRTGPDGRNLYWTSFGDPAKDRTVQARRLANSGFSGNTIELGNTSKGKAESLAMTLKKNFSDDWSAMVGFTWSRSTEVNPGTSSVASSNYNNNYVYNANEDKASTSNYSVPRRVIAALTWQHAFFGDYKTTASMFYDGHSAYPYTWSFGNDANGDGITNNDVAFIPRQGQVEFTPGTSQALINSFYDYIQHNDYLKDHQGQPAQRNGDRAGWINQVDLSFQQEIPGLFGKDRGVVKLDIYNFGNLLNKHWGIEKRVNFPGGRGLADYAGVDQATGKYIYNITGSKYSNGNSYQPLAIPTYINNNDDLAQRWSVLLTVKYTF</sequence>
<gene>
    <name evidence="9" type="ORF">P3W24_03085</name>
</gene>
<dbReference type="Gene3D" id="2.60.40.1120">
    <property type="entry name" value="Carboxypeptidase-like, regulatory domain"/>
    <property type="match status" value="1"/>
</dbReference>
<dbReference type="Proteomes" id="UP001528850">
    <property type="component" value="Unassembled WGS sequence"/>
</dbReference>
<dbReference type="InterPro" id="IPR013784">
    <property type="entry name" value="Carb-bd-like_fold"/>
</dbReference>
<dbReference type="InterPro" id="IPR036942">
    <property type="entry name" value="Beta-barrel_TonB_sf"/>
</dbReference>
<dbReference type="Pfam" id="PF25183">
    <property type="entry name" value="OMP_b-brl_4"/>
    <property type="match status" value="2"/>
</dbReference>
<dbReference type="SUPFAM" id="SSF49452">
    <property type="entry name" value="Starch-binding domain-like"/>
    <property type="match status" value="1"/>
</dbReference>
<keyword evidence="10" id="KW-1185">Reference proteome</keyword>
<dbReference type="PANTHER" id="PTHR30069">
    <property type="entry name" value="TONB-DEPENDENT OUTER MEMBRANE RECEPTOR"/>
    <property type="match status" value="1"/>
</dbReference>
<organism evidence="9 10">
    <name type="scientific">Luteibacter sahnii</name>
    <dbReference type="NCBI Taxonomy" id="3021977"/>
    <lineage>
        <taxon>Bacteria</taxon>
        <taxon>Pseudomonadati</taxon>
        <taxon>Pseudomonadota</taxon>
        <taxon>Gammaproteobacteria</taxon>
        <taxon>Lysobacterales</taxon>
        <taxon>Rhodanobacteraceae</taxon>
        <taxon>Luteibacter</taxon>
    </lineage>
</organism>
<evidence type="ECO:0000256" key="3">
    <source>
        <dbReference type="ARBA" id="ARBA00022452"/>
    </source>
</evidence>
<keyword evidence="4" id="KW-0812">Transmembrane</keyword>
<evidence type="ECO:0000256" key="7">
    <source>
        <dbReference type="SAM" id="SignalP"/>
    </source>
</evidence>
<evidence type="ECO:0000256" key="4">
    <source>
        <dbReference type="ARBA" id="ARBA00022692"/>
    </source>
</evidence>
<feature type="domain" description="TonB-dependent transporter Oar-like beta-barrel" evidence="8">
    <location>
        <begin position="362"/>
        <end position="1016"/>
    </location>
</feature>
<keyword evidence="5" id="KW-0472">Membrane</keyword>
<dbReference type="Gene3D" id="2.40.170.20">
    <property type="entry name" value="TonB-dependent receptor, beta-barrel domain"/>
    <property type="match status" value="1"/>
</dbReference>
<comment type="subcellular location">
    <subcellularLocation>
        <location evidence="1">Cell outer membrane</location>
        <topology evidence="1">Multi-pass membrane protein</topology>
    </subcellularLocation>
</comment>
<evidence type="ECO:0000256" key="5">
    <source>
        <dbReference type="ARBA" id="ARBA00023136"/>
    </source>
</evidence>
<reference evidence="9 10" key="1">
    <citation type="journal article" date="2024" name="Curr. Microbiol.">
        <title>Luteibacter sahnii sp. nov., A Novel Yellow-Colored Xanthomonadin Pigment Producing Probiotic Bacterium from Healthy Rice Seed Microbiome.</title>
        <authorList>
            <person name="Jaiswal G."/>
            <person name="Rana R."/>
            <person name="Nayak P.K."/>
            <person name="Chouhan R."/>
            <person name="Gandhi S.G."/>
            <person name="Patel H.K."/>
            <person name="Patil P.B."/>
        </authorList>
    </citation>
    <scope>NUCLEOTIDE SEQUENCE [LARGE SCALE GENOMIC DNA]</scope>
    <source>
        <strain evidence="9 10">PPL201</strain>
    </source>
</reference>
<proteinExistence type="predicted"/>
<protein>
    <submittedName>
        <fullName evidence="9">Carboxypeptidase regulatory-like domain-containing protein</fullName>
    </submittedName>
</protein>
<feature type="chain" id="PRO_5046351157" evidence="7">
    <location>
        <begin position="25"/>
        <end position="1092"/>
    </location>
</feature>
<dbReference type="EMBL" id="JARJJS010000001">
    <property type="protein sequence ID" value="MDF4023960.1"/>
    <property type="molecule type" value="Genomic_DNA"/>
</dbReference>
<evidence type="ECO:0000256" key="6">
    <source>
        <dbReference type="ARBA" id="ARBA00023237"/>
    </source>
</evidence>
<dbReference type="InterPro" id="IPR057601">
    <property type="entry name" value="Oar-like_b-barrel"/>
</dbReference>
<keyword evidence="3" id="KW-1134">Transmembrane beta strand</keyword>
<dbReference type="SUPFAM" id="SSF56935">
    <property type="entry name" value="Porins"/>
    <property type="match status" value="1"/>
</dbReference>
<comment type="caution">
    <text evidence="9">The sequence shown here is derived from an EMBL/GenBank/DDBJ whole genome shotgun (WGS) entry which is preliminary data.</text>
</comment>
<feature type="signal peptide" evidence="7">
    <location>
        <begin position="1"/>
        <end position="24"/>
    </location>
</feature>
<evidence type="ECO:0000313" key="9">
    <source>
        <dbReference type="EMBL" id="MDF4023960.1"/>
    </source>
</evidence>
<evidence type="ECO:0000313" key="10">
    <source>
        <dbReference type="Proteomes" id="UP001528850"/>
    </source>
</evidence>
<dbReference type="PANTHER" id="PTHR30069:SF46">
    <property type="entry name" value="OAR PROTEIN"/>
    <property type="match status" value="1"/>
</dbReference>
<dbReference type="Pfam" id="PF13620">
    <property type="entry name" value="CarboxypepD_reg"/>
    <property type="match status" value="1"/>
</dbReference>
<keyword evidence="6" id="KW-0998">Cell outer membrane</keyword>
<keyword evidence="7" id="KW-0732">Signal</keyword>